<sequence>MFISRSERAPQNRVNPPLSPRIEKCWVDGKLILIFEIDWSPKVHQITDGRYLLRVVNNNKRSRATLLI</sequence>
<reference evidence="1 2" key="1">
    <citation type="submission" date="2012-01" db="EMBL/GenBank/DDBJ databases">
        <title>Complete sequence of Desulfotomaculum gibsoniae DSM 7213.</title>
        <authorList>
            <consortium name="US DOE Joint Genome Institute"/>
            <person name="Lucas S."/>
            <person name="Han J."/>
            <person name="Lapidus A."/>
            <person name="Cheng J.-F."/>
            <person name="Goodwin L."/>
            <person name="Pitluck S."/>
            <person name="Peters L."/>
            <person name="Ovchinnikova G."/>
            <person name="Teshima H."/>
            <person name="Detter J.C."/>
            <person name="Han C."/>
            <person name="Tapia R."/>
            <person name="Land M."/>
            <person name="Hauser L."/>
            <person name="Kyrpides N."/>
            <person name="Ivanova N."/>
            <person name="Pagani I."/>
            <person name="Parshina S."/>
            <person name="Plugge C."/>
            <person name="Muyzer G."/>
            <person name="Kuever J."/>
            <person name="Ivanova A."/>
            <person name="Nazina T."/>
            <person name="Klenk H.-P."/>
            <person name="Brambilla E."/>
            <person name="Spring S."/>
            <person name="Stams A.F."/>
            <person name="Woyke T."/>
        </authorList>
    </citation>
    <scope>NUCLEOTIDE SEQUENCE [LARGE SCALE GENOMIC DNA]</scope>
    <source>
        <strain evidence="1 2">DSM 7213</strain>
    </source>
</reference>
<evidence type="ECO:0000313" key="2">
    <source>
        <dbReference type="Proteomes" id="UP000013520"/>
    </source>
</evidence>
<name>R4KJV6_9FIRM</name>
<organism evidence="1 2">
    <name type="scientific">Desulfoscipio gibsoniae DSM 7213</name>
    <dbReference type="NCBI Taxonomy" id="767817"/>
    <lineage>
        <taxon>Bacteria</taxon>
        <taxon>Bacillati</taxon>
        <taxon>Bacillota</taxon>
        <taxon>Clostridia</taxon>
        <taxon>Eubacteriales</taxon>
        <taxon>Desulfallaceae</taxon>
        <taxon>Desulfoscipio</taxon>
    </lineage>
</organism>
<accession>R4KJV6</accession>
<dbReference type="HOGENOM" id="CLU_2787039_0_0_9"/>
<dbReference type="InterPro" id="IPR038461">
    <property type="entry name" value="Schlafen_AlbA_2_dom_sf"/>
</dbReference>
<dbReference type="AlphaFoldDB" id="R4KJV6"/>
<dbReference type="EMBL" id="CP003273">
    <property type="protein sequence ID" value="AGL03478.1"/>
    <property type="molecule type" value="Genomic_DNA"/>
</dbReference>
<dbReference type="Proteomes" id="UP000013520">
    <property type="component" value="Chromosome"/>
</dbReference>
<gene>
    <name evidence="1" type="ORF">Desgi_4226</name>
</gene>
<dbReference type="Gene3D" id="3.30.950.30">
    <property type="entry name" value="Schlafen, AAA domain"/>
    <property type="match status" value="1"/>
</dbReference>
<keyword evidence="2" id="KW-1185">Reference proteome</keyword>
<evidence type="ECO:0000313" key="1">
    <source>
        <dbReference type="EMBL" id="AGL03478.1"/>
    </source>
</evidence>
<proteinExistence type="predicted"/>
<dbReference type="KEGG" id="dgi:Desgi_4226"/>
<protein>
    <submittedName>
        <fullName evidence="1">Uncharacterized protein</fullName>
    </submittedName>
</protein>
<dbReference type="STRING" id="767817.Desgi_4226"/>